<dbReference type="NCBIfam" id="TIGR00215">
    <property type="entry name" value="lpxB"/>
    <property type="match status" value="1"/>
</dbReference>
<dbReference type="PANTHER" id="PTHR30372">
    <property type="entry name" value="LIPID-A-DISACCHARIDE SYNTHASE"/>
    <property type="match status" value="1"/>
</dbReference>
<name>A0A090DZZ1_9BACT</name>
<keyword evidence="8" id="KW-0443">Lipid metabolism</keyword>
<comment type="caution">
    <text evidence="11">The sequence shown here is derived from an EMBL/GenBank/DDBJ whole genome shotgun (WGS) entry which is preliminary data.</text>
</comment>
<keyword evidence="6 11" id="KW-0328">Glycosyltransferase</keyword>
<comment type="catalytic activity">
    <reaction evidence="9">
        <text>a lipid X + a UDP-2-N,3-O-bis[(3R)-3-hydroxyacyl]-alpha-D-glucosamine = a lipid A disaccharide + UDP + H(+)</text>
        <dbReference type="Rhea" id="RHEA:67828"/>
        <dbReference type="ChEBI" id="CHEBI:15378"/>
        <dbReference type="ChEBI" id="CHEBI:58223"/>
        <dbReference type="ChEBI" id="CHEBI:137748"/>
        <dbReference type="ChEBI" id="CHEBI:176338"/>
        <dbReference type="ChEBI" id="CHEBI:176343"/>
        <dbReference type="EC" id="2.4.1.182"/>
    </reaction>
</comment>
<evidence type="ECO:0000256" key="9">
    <source>
        <dbReference type="ARBA" id="ARBA00048975"/>
    </source>
</evidence>
<dbReference type="OrthoDB" id="9801642at2"/>
<reference evidence="11" key="2">
    <citation type="submission" date="2014-09" db="EMBL/GenBank/DDBJ databases">
        <title>Criblamydia sequanensis harbors a mega-plasmid encoding arsenite resistance.</title>
        <authorList>
            <person name="Bertelli C."/>
            <person name="Goesmann A."/>
            <person name="Greub G."/>
        </authorList>
    </citation>
    <scope>NUCLEOTIDE SEQUENCE [LARGE SCALE GENOMIC DNA]</scope>
    <source>
        <strain evidence="11">CRIB-18</strain>
    </source>
</reference>
<dbReference type="RefSeq" id="WP_079978001.1">
    <property type="nucleotide sequence ID" value="NZ_CCEJ010000005.1"/>
</dbReference>
<organism evidence="11 12">
    <name type="scientific">Candidatus Criblamydia sequanensis CRIB-18</name>
    <dbReference type="NCBI Taxonomy" id="1437425"/>
    <lineage>
        <taxon>Bacteria</taxon>
        <taxon>Pseudomonadati</taxon>
        <taxon>Chlamydiota</taxon>
        <taxon>Chlamydiia</taxon>
        <taxon>Parachlamydiales</taxon>
        <taxon>Candidatus Criblamydiaceae</taxon>
        <taxon>Candidatus Criblamydia</taxon>
    </lineage>
</organism>
<evidence type="ECO:0000256" key="4">
    <source>
        <dbReference type="ARBA" id="ARBA00022516"/>
    </source>
</evidence>
<dbReference type="GO" id="GO:0009245">
    <property type="term" value="P:lipid A biosynthetic process"/>
    <property type="evidence" value="ECO:0007669"/>
    <property type="project" value="UniProtKB-UniRule"/>
</dbReference>
<dbReference type="InterPro" id="IPR003835">
    <property type="entry name" value="Glyco_trans_19"/>
</dbReference>
<evidence type="ECO:0000256" key="1">
    <source>
        <dbReference type="ARBA" id="ARBA00002056"/>
    </source>
</evidence>
<evidence type="ECO:0000256" key="8">
    <source>
        <dbReference type="ARBA" id="ARBA00023098"/>
    </source>
</evidence>
<dbReference type="EC" id="2.4.1.182" evidence="2 10"/>
<keyword evidence="5" id="KW-0441">Lipid A biosynthesis</keyword>
<dbReference type="STRING" id="1437425.CSEC_1354"/>
<dbReference type="GO" id="GO:0005543">
    <property type="term" value="F:phospholipid binding"/>
    <property type="evidence" value="ECO:0007669"/>
    <property type="project" value="TreeGrafter"/>
</dbReference>
<dbReference type="GO" id="GO:0008915">
    <property type="term" value="F:lipid-A-disaccharide synthase activity"/>
    <property type="evidence" value="ECO:0007669"/>
    <property type="project" value="UniProtKB-UniRule"/>
</dbReference>
<reference evidence="11" key="1">
    <citation type="submission" date="2013-12" db="EMBL/GenBank/DDBJ databases">
        <authorList>
            <person name="Linke B."/>
        </authorList>
    </citation>
    <scope>NUCLEOTIDE SEQUENCE [LARGE SCALE GENOMIC DNA]</scope>
    <source>
        <strain evidence="11">CRIB-18</strain>
    </source>
</reference>
<keyword evidence="12" id="KW-1185">Reference proteome</keyword>
<dbReference type="EMBL" id="CCEJ010000005">
    <property type="protein sequence ID" value="CDR34174.1"/>
    <property type="molecule type" value="Genomic_DNA"/>
</dbReference>
<dbReference type="Pfam" id="PF02684">
    <property type="entry name" value="LpxB"/>
    <property type="match status" value="1"/>
</dbReference>
<dbReference type="eggNOG" id="COG0763">
    <property type="taxonomic scope" value="Bacteria"/>
</dbReference>
<sequence length="387" mass="44470">MNPNVFLFAGEDSGDIHGEVLVSLLASQNKDDELWGVGGKRMRKAGLKALFPTESFMVMGFQDVLFNLPSLIKKFYKIRNAILKKSPKAVILIDYPEFNLLLAKSLRKKGFKGKIVQMICPTVWAWRKSRIKTLEKCFDLLLTIYPFEKELFKNSSLKVEYIGNPVAEKIANHPYLTHWNLNFELNLNQPLLSLFPGSRTKEIERNFIKQLESAKLLLDSFPDLQLAISVARPNLLTKMKQILKKSPLSKKRRKIAFIPQELSYELMRSTTAAIAKCGTVTLELALHGCPTLVTYETSFLNRFLAKYLFRLKLPHFSIANILAEKTIFPEFIRNPENPVCYANTLRPYLTQTLERQKILIECQKVKEMLKIENGKERLLKAITPFIT</sequence>
<evidence type="ECO:0000256" key="3">
    <source>
        <dbReference type="ARBA" id="ARBA00020902"/>
    </source>
</evidence>
<keyword evidence="7 11" id="KW-0808">Transferase</keyword>
<dbReference type="PANTHER" id="PTHR30372:SF4">
    <property type="entry name" value="LIPID-A-DISACCHARIDE SYNTHASE, MITOCHONDRIAL-RELATED"/>
    <property type="match status" value="1"/>
</dbReference>
<protein>
    <recommendedName>
        <fullName evidence="3 10">Lipid-A-disaccharide synthase</fullName>
        <ecNumber evidence="2 10">2.4.1.182</ecNumber>
    </recommendedName>
</protein>
<comment type="function">
    <text evidence="1">Condensation of UDP-2,3-diacylglucosamine and 2,3-diacylglucosamine-1-phosphate to form lipid A disaccharide, a precursor of lipid A, a phosphorylated glycolipid that anchors the lipopolysaccharide to the outer membrane of the cell.</text>
</comment>
<accession>A0A090DZZ1</accession>
<proteinExistence type="predicted"/>
<dbReference type="GO" id="GO:0016020">
    <property type="term" value="C:membrane"/>
    <property type="evidence" value="ECO:0007669"/>
    <property type="project" value="GOC"/>
</dbReference>
<evidence type="ECO:0000256" key="2">
    <source>
        <dbReference type="ARBA" id="ARBA00012687"/>
    </source>
</evidence>
<dbReference type="Proteomes" id="UP000031552">
    <property type="component" value="Unassembled WGS sequence"/>
</dbReference>
<dbReference type="AlphaFoldDB" id="A0A090DZZ1"/>
<evidence type="ECO:0000256" key="5">
    <source>
        <dbReference type="ARBA" id="ARBA00022556"/>
    </source>
</evidence>
<evidence type="ECO:0000256" key="6">
    <source>
        <dbReference type="ARBA" id="ARBA00022676"/>
    </source>
</evidence>
<evidence type="ECO:0000256" key="7">
    <source>
        <dbReference type="ARBA" id="ARBA00022679"/>
    </source>
</evidence>
<evidence type="ECO:0000313" key="12">
    <source>
        <dbReference type="Proteomes" id="UP000031552"/>
    </source>
</evidence>
<evidence type="ECO:0000256" key="10">
    <source>
        <dbReference type="NCBIfam" id="TIGR00215"/>
    </source>
</evidence>
<keyword evidence="4" id="KW-0444">Lipid biosynthesis</keyword>
<evidence type="ECO:0000313" key="11">
    <source>
        <dbReference type="EMBL" id="CDR34174.1"/>
    </source>
</evidence>
<dbReference type="SUPFAM" id="SSF53756">
    <property type="entry name" value="UDP-Glycosyltransferase/glycogen phosphorylase"/>
    <property type="match status" value="1"/>
</dbReference>
<gene>
    <name evidence="11" type="primary">lpxB</name>
    <name evidence="11" type="ORF">CSEC_1354</name>
</gene>